<dbReference type="OrthoDB" id="2213137at2759"/>
<feature type="transmembrane region" description="Helical" evidence="3">
    <location>
        <begin position="320"/>
        <end position="341"/>
    </location>
</feature>
<sequence>MGIQRLSPRLSAWSPLIGIFVMAGALVAASFATTVSHLIGTQGILFAIGASLSYCPCIAFLNDWFDRRKGMAYGIMWAGTGLSGSVLPFVLQYLLSKYGYQYTLRVCAIALVAITLPVVYFVKPRLPQSPTQGNPFNFRFTLSQTFMLHQLANIFQALGFFLPSIFLPTYARSVLGAGEFVAASTILLLNLASTVGCPTMGWLSDNHHVARCLFIATVGASLATAMLWGFATTVPSLLIYCAFYGLFAGSYTSAWTGLMRQITTDDTISDRYSCEDTDPVMVLSVLAAGRGIGSVLSGPLSQALVGDFWHVKTYGAYGTIYGPLVIFTSFTAALSGIVLFWKHIDWIH</sequence>
<dbReference type="Gene3D" id="1.20.1250.20">
    <property type="entry name" value="MFS general substrate transporter like domains"/>
    <property type="match status" value="2"/>
</dbReference>
<dbReference type="SUPFAM" id="SSF103473">
    <property type="entry name" value="MFS general substrate transporter"/>
    <property type="match status" value="1"/>
</dbReference>
<name>A0A162M7R1_CORFA</name>
<keyword evidence="3" id="KW-0812">Transmembrane</keyword>
<dbReference type="Proteomes" id="UP000076744">
    <property type="component" value="Unassembled WGS sequence"/>
</dbReference>
<accession>A0A162M7R1</accession>
<feature type="transmembrane region" description="Helical" evidence="3">
    <location>
        <begin position="102"/>
        <end position="122"/>
    </location>
</feature>
<keyword evidence="3" id="KW-1133">Transmembrane helix</keyword>
<keyword evidence="5" id="KW-1185">Reference proteome</keyword>
<dbReference type="GO" id="GO:0022857">
    <property type="term" value="F:transmembrane transporter activity"/>
    <property type="evidence" value="ECO:0007669"/>
    <property type="project" value="InterPro"/>
</dbReference>
<organism evidence="4 5">
    <name type="scientific">Cordyceps fumosorosea (strain ARSEF 2679)</name>
    <name type="common">Isaria fumosorosea</name>
    <dbReference type="NCBI Taxonomy" id="1081104"/>
    <lineage>
        <taxon>Eukaryota</taxon>
        <taxon>Fungi</taxon>
        <taxon>Dikarya</taxon>
        <taxon>Ascomycota</taxon>
        <taxon>Pezizomycotina</taxon>
        <taxon>Sordariomycetes</taxon>
        <taxon>Hypocreomycetidae</taxon>
        <taxon>Hypocreales</taxon>
        <taxon>Cordycipitaceae</taxon>
        <taxon>Cordyceps</taxon>
    </lineage>
</organism>
<evidence type="ECO:0000256" key="2">
    <source>
        <dbReference type="ARBA" id="ARBA00006727"/>
    </source>
</evidence>
<feature type="transmembrane region" description="Helical" evidence="3">
    <location>
        <begin position="151"/>
        <end position="171"/>
    </location>
</feature>
<feature type="transmembrane region" description="Helical" evidence="3">
    <location>
        <begin position="12"/>
        <end position="32"/>
    </location>
</feature>
<comment type="similarity">
    <text evidence="2">Belongs to the major facilitator superfamily. Monocarboxylate porter (TC 2.A.1.13) family.</text>
</comment>
<dbReference type="PANTHER" id="PTHR11360:SF287">
    <property type="entry name" value="MFS MONOCARBOXYLATE TRANSPORTER"/>
    <property type="match status" value="1"/>
</dbReference>
<evidence type="ECO:0000313" key="5">
    <source>
        <dbReference type="Proteomes" id="UP000076744"/>
    </source>
</evidence>
<dbReference type="Pfam" id="PF07690">
    <property type="entry name" value="MFS_1"/>
    <property type="match status" value="1"/>
</dbReference>
<evidence type="ECO:0000256" key="1">
    <source>
        <dbReference type="ARBA" id="ARBA00004141"/>
    </source>
</evidence>
<dbReference type="InterPro" id="IPR011701">
    <property type="entry name" value="MFS"/>
</dbReference>
<reference evidence="4 5" key="1">
    <citation type="journal article" date="2016" name="Genome Biol. Evol.">
        <title>Divergent and convergent evolution of fungal pathogenicity.</title>
        <authorList>
            <person name="Shang Y."/>
            <person name="Xiao G."/>
            <person name="Zheng P."/>
            <person name="Cen K."/>
            <person name="Zhan S."/>
            <person name="Wang C."/>
        </authorList>
    </citation>
    <scope>NUCLEOTIDE SEQUENCE [LARGE SCALE GENOMIC DNA]</scope>
    <source>
        <strain evidence="4 5">ARSEF 2679</strain>
    </source>
</reference>
<keyword evidence="3" id="KW-0472">Membrane</keyword>
<dbReference type="PANTHER" id="PTHR11360">
    <property type="entry name" value="MONOCARBOXYLATE TRANSPORTER"/>
    <property type="match status" value="1"/>
</dbReference>
<dbReference type="GO" id="GO:0016020">
    <property type="term" value="C:membrane"/>
    <property type="evidence" value="ECO:0007669"/>
    <property type="project" value="UniProtKB-SubCell"/>
</dbReference>
<dbReference type="RefSeq" id="XP_018699927.1">
    <property type="nucleotide sequence ID" value="XM_018852917.1"/>
</dbReference>
<evidence type="ECO:0000256" key="3">
    <source>
        <dbReference type="SAM" id="Phobius"/>
    </source>
</evidence>
<dbReference type="EMBL" id="AZHB01000045">
    <property type="protein sequence ID" value="OAA52150.1"/>
    <property type="molecule type" value="Genomic_DNA"/>
</dbReference>
<feature type="transmembrane region" description="Helical" evidence="3">
    <location>
        <begin position="177"/>
        <end position="197"/>
    </location>
</feature>
<dbReference type="InterPro" id="IPR050327">
    <property type="entry name" value="Proton-linked_MCT"/>
</dbReference>
<dbReference type="InterPro" id="IPR036259">
    <property type="entry name" value="MFS_trans_sf"/>
</dbReference>
<feature type="transmembrane region" description="Helical" evidence="3">
    <location>
        <begin position="237"/>
        <end position="259"/>
    </location>
</feature>
<dbReference type="GeneID" id="30025606"/>
<feature type="transmembrane region" description="Helical" evidence="3">
    <location>
        <begin position="73"/>
        <end position="96"/>
    </location>
</feature>
<comment type="subcellular location">
    <subcellularLocation>
        <location evidence="1">Membrane</location>
        <topology evidence="1">Multi-pass membrane protein</topology>
    </subcellularLocation>
</comment>
<feature type="transmembrane region" description="Helical" evidence="3">
    <location>
        <begin position="38"/>
        <end position="61"/>
    </location>
</feature>
<protein>
    <submittedName>
        <fullName evidence="4">Major facilitator superfamily domain, general substrate transporter</fullName>
    </submittedName>
</protein>
<proteinExistence type="inferred from homology"/>
<dbReference type="AlphaFoldDB" id="A0A162M7R1"/>
<gene>
    <name evidence="4" type="ORF">ISF_09314</name>
</gene>
<feature type="transmembrane region" description="Helical" evidence="3">
    <location>
        <begin position="209"/>
        <end position="231"/>
    </location>
</feature>
<comment type="caution">
    <text evidence="4">The sequence shown here is derived from an EMBL/GenBank/DDBJ whole genome shotgun (WGS) entry which is preliminary data.</text>
</comment>
<feature type="transmembrane region" description="Helical" evidence="3">
    <location>
        <begin position="280"/>
        <end position="300"/>
    </location>
</feature>
<evidence type="ECO:0000313" key="4">
    <source>
        <dbReference type="EMBL" id="OAA52150.1"/>
    </source>
</evidence>